<proteinExistence type="predicted"/>
<dbReference type="Pfam" id="PF06877">
    <property type="entry name" value="RraB"/>
    <property type="match status" value="1"/>
</dbReference>
<dbReference type="Gene3D" id="3.30.70.970">
    <property type="entry name" value="RraB-like"/>
    <property type="match status" value="1"/>
</dbReference>
<dbReference type="Proteomes" id="UP001239680">
    <property type="component" value="Unassembled WGS sequence"/>
</dbReference>
<dbReference type="InterPro" id="IPR016097">
    <property type="entry name" value="DUF695"/>
</dbReference>
<dbReference type="Pfam" id="PF05117">
    <property type="entry name" value="DUF695"/>
    <property type="match status" value="1"/>
</dbReference>
<dbReference type="InterPro" id="IPR036701">
    <property type="entry name" value="RraB-like_sf"/>
</dbReference>
<evidence type="ECO:0000259" key="1">
    <source>
        <dbReference type="Pfam" id="PF05117"/>
    </source>
</evidence>
<protein>
    <submittedName>
        <fullName evidence="3">DUF695 domain-containing protein</fullName>
    </submittedName>
</protein>
<evidence type="ECO:0000313" key="4">
    <source>
        <dbReference type="Proteomes" id="UP001239680"/>
    </source>
</evidence>
<keyword evidence="4" id="KW-1185">Reference proteome</keyword>
<name>A0ABU0W111_9RHOB</name>
<dbReference type="RefSeq" id="WP_306681375.1">
    <property type="nucleotide sequence ID" value="NZ_JAVDBT010000015.1"/>
</dbReference>
<dbReference type="EMBL" id="JAVDBT010000015">
    <property type="protein sequence ID" value="MDQ2067667.1"/>
    <property type="molecule type" value="Genomic_DNA"/>
</dbReference>
<accession>A0ABU0W111</accession>
<feature type="domain" description="DUF695" evidence="1">
    <location>
        <begin position="13"/>
        <end position="141"/>
    </location>
</feature>
<comment type="caution">
    <text evidence="3">The sequence shown here is derived from an EMBL/GenBank/DDBJ whole genome shotgun (WGS) entry which is preliminary data.</text>
</comment>
<reference evidence="3 4" key="1">
    <citation type="submission" date="2023-08" db="EMBL/GenBank/DDBJ databases">
        <title>Characterization of two Paracoccaceae strains isolated from Phycosphere and proposal of Xinfangfangia lacusdiani sp. nov.</title>
        <authorList>
            <person name="Deng Y."/>
            <person name="Zhang Y.Q."/>
        </authorList>
    </citation>
    <scope>NUCLEOTIDE SEQUENCE [LARGE SCALE GENOMIC DNA]</scope>
    <source>
        <strain evidence="3 4">CPCC 101601</strain>
    </source>
</reference>
<dbReference type="InterPro" id="IPR009671">
    <property type="entry name" value="RraB_dom"/>
</dbReference>
<evidence type="ECO:0000313" key="3">
    <source>
        <dbReference type="EMBL" id="MDQ2067667.1"/>
    </source>
</evidence>
<feature type="domain" description="Regulator of ribonuclease activity B" evidence="2">
    <location>
        <begin position="152"/>
        <end position="247"/>
    </location>
</feature>
<gene>
    <name evidence="3" type="ORF">Q9295_14920</name>
</gene>
<organism evidence="3 4">
    <name type="scientific">Pseudogemmobacter lacusdianii</name>
    <dbReference type="NCBI Taxonomy" id="3069608"/>
    <lineage>
        <taxon>Bacteria</taxon>
        <taxon>Pseudomonadati</taxon>
        <taxon>Pseudomonadota</taxon>
        <taxon>Alphaproteobacteria</taxon>
        <taxon>Rhodobacterales</taxon>
        <taxon>Paracoccaceae</taxon>
        <taxon>Pseudogemmobacter</taxon>
    </lineage>
</organism>
<dbReference type="SUPFAM" id="SSF89946">
    <property type="entry name" value="Hypothetical protein VC0424"/>
    <property type="match status" value="1"/>
</dbReference>
<evidence type="ECO:0000259" key="2">
    <source>
        <dbReference type="Pfam" id="PF06877"/>
    </source>
</evidence>
<sequence>MTEEYPARPEPFWVNYVTLLEERPALISVDAGWMSALGFGDAETLLGIEIPFHAKGDGEIVSRDELPVLQEIAEAIEAELPEEFAHLVARRYGAGKMVLYVYAAHPDDIAAIVSELLEDSDYEPRSFELQDPEWAHYRDVLCPDDIVWQNISNDDLRAQMAGHGDNPALMRRIDHVALFPDRDGAGDYAARVEEIGFEVEAFSDKDDPDFPIAVEFWRDDAPDGLNEVTGLLVEMAREYVGRYDGWGARVVAG</sequence>